<proteinExistence type="predicted"/>
<sequence>MYLSRKLVLYSIGKVERYHAPLRRAYEILRTELDTGTSDAAVLQIAVKAVNDTAGPDGLVPTLLVFGAYPWISIDSPLSPSITHRAEAIQKAIRALRKAAAEHTVSNALGTRNRPTTDGVLSLPLQSEVIVWREKNRWQGPYRVIDMNILVNERAGSLSSLGLDVLTKPNELSAQCALASRASLGIGARSVSLLSLVGWGGWKLGAEGLGGGAISR</sequence>
<gene>
    <name evidence="1" type="ORF">PtrM4_026370</name>
</gene>
<dbReference type="AlphaFoldDB" id="A0A834SA33"/>
<comment type="caution">
    <text evidence="1">The sequence shown here is derived from an EMBL/GenBank/DDBJ whole genome shotgun (WGS) entry which is preliminary data.</text>
</comment>
<protein>
    <submittedName>
        <fullName evidence="1">Uncharacterized protein</fullName>
    </submittedName>
</protein>
<dbReference type="EMBL" id="NQIK02000001">
    <property type="protein sequence ID" value="KAF7578397.1"/>
    <property type="molecule type" value="Genomic_DNA"/>
</dbReference>
<dbReference type="KEGG" id="ptrr:90954350"/>
<reference evidence="1 2" key="1">
    <citation type="journal article" date="2018" name="BMC Genomics">
        <title>Comparative genomics of the wheat fungal pathogen Pyrenophora tritici-repentis reveals chromosomal variations and genome plasticity.</title>
        <authorList>
            <person name="Moolhuijzen P."/>
            <person name="See P.T."/>
            <person name="Hane J.K."/>
            <person name="Shi G."/>
            <person name="Liu Z."/>
            <person name="Oliver R.P."/>
            <person name="Moffat C.S."/>
        </authorList>
    </citation>
    <scope>NUCLEOTIDE SEQUENCE [LARGE SCALE GENOMIC DNA]</scope>
    <source>
        <strain evidence="1">M4</strain>
    </source>
</reference>
<evidence type="ECO:0000313" key="1">
    <source>
        <dbReference type="EMBL" id="KAF7578397.1"/>
    </source>
</evidence>
<name>A0A834SA33_9PLEO</name>
<dbReference type="GeneID" id="90954350"/>
<accession>A0A834SA33</accession>
<organism evidence="1 2">
    <name type="scientific">Pyrenophora tritici-repentis</name>
    <dbReference type="NCBI Taxonomy" id="45151"/>
    <lineage>
        <taxon>Eukaryota</taxon>
        <taxon>Fungi</taxon>
        <taxon>Dikarya</taxon>
        <taxon>Ascomycota</taxon>
        <taxon>Pezizomycotina</taxon>
        <taxon>Dothideomycetes</taxon>
        <taxon>Pleosporomycetidae</taxon>
        <taxon>Pleosporales</taxon>
        <taxon>Pleosporineae</taxon>
        <taxon>Pleosporaceae</taxon>
        <taxon>Pyrenophora</taxon>
    </lineage>
</organism>
<dbReference type="Proteomes" id="UP000245464">
    <property type="component" value="Chromosome 1"/>
</dbReference>
<dbReference type="RefSeq" id="XP_065965908.1">
    <property type="nucleotide sequence ID" value="XM_066103706.1"/>
</dbReference>
<evidence type="ECO:0000313" key="2">
    <source>
        <dbReference type="Proteomes" id="UP000245464"/>
    </source>
</evidence>